<comment type="caution">
    <text evidence="2">The sequence shown here is derived from an EMBL/GenBank/DDBJ whole genome shotgun (WGS) entry which is preliminary data.</text>
</comment>
<dbReference type="InterPro" id="IPR012912">
    <property type="entry name" value="Plasmid_pRiA4b_Orf3-like"/>
</dbReference>
<dbReference type="SUPFAM" id="SSF159941">
    <property type="entry name" value="MM3350-like"/>
    <property type="match status" value="1"/>
</dbReference>
<keyword evidence="3" id="KW-1185">Reference proteome</keyword>
<dbReference type="RefSeq" id="WP_183510908.1">
    <property type="nucleotide sequence ID" value="NZ_BAABGK010000001.1"/>
</dbReference>
<dbReference type="Proteomes" id="UP000523000">
    <property type="component" value="Unassembled WGS sequence"/>
</dbReference>
<evidence type="ECO:0000313" key="2">
    <source>
        <dbReference type="EMBL" id="MBB2995708.1"/>
    </source>
</evidence>
<evidence type="ECO:0000259" key="1">
    <source>
        <dbReference type="Pfam" id="PF07929"/>
    </source>
</evidence>
<dbReference type="InterPro" id="IPR024047">
    <property type="entry name" value="MM3350-like_sf"/>
</dbReference>
<dbReference type="Pfam" id="PF07929">
    <property type="entry name" value="PRiA4_ORF3"/>
    <property type="match status" value="1"/>
</dbReference>
<gene>
    <name evidence="2" type="ORF">E9229_001899</name>
</gene>
<name>A0A839QH71_9MICC</name>
<evidence type="ECO:0000313" key="3">
    <source>
        <dbReference type="Proteomes" id="UP000523000"/>
    </source>
</evidence>
<dbReference type="AlphaFoldDB" id="A0A839QH71"/>
<dbReference type="PANTHER" id="PTHR41878">
    <property type="entry name" value="LEXA REPRESSOR-RELATED"/>
    <property type="match status" value="1"/>
</dbReference>
<protein>
    <recommendedName>
        <fullName evidence="1">Plasmid pRiA4b Orf3-like domain-containing protein</fullName>
    </recommendedName>
</protein>
<dbReference type="Gene3D" id="3.10.290.30">
    <property type="entry name" value="MM3350-like"/>
    <property type="match status" value="1"/>
</dbReference>
<feature type="domain" description="Plasmid pRiA4b Orf3-like" evidence="1">
    <location>
        <begin position="5"/>
        <end position="192"/>
    </location>
</feature>
<dbReference type="PANTHER" id="PTHR41878:SF1">
    <property type="entry name" value="TNPR PROTEIN"/>
    <property type="match status" value="1"/>
</dbReference>
<proteinExistence type="predicted"/>
<reference evidence="2 3" key="1">
    <citation type="submission" date="2020-08" db="EMBL/GenBank/DDBJ databases">
        <title>Sequencing the genomes of 1000 actinobacteria strains.</title>
        <authorList>
            <person name="Klenk H.-P."/>
        </authorList>
    </citation>
    <scope>NUCLEOTIDE SEQUENCE [LARGE SCALE GENOMIC DNA]</scope>
    <source>
        <strain evidence="2 3">DSM 22826</strain>
    </source>
</reference>
<accession>A0A839QH71</accession>
<sequence>MPRTIHTLRLELQEVEPAIWRTFEVDGGIRLDQFHEILQVVMGWTNSHLHGYSSRPPFERVGSGTPPIIEWLMESSLIEQEVDGIDEMQATLSSALAATGGRLYYTYDFGDNWLHLITEISAKPADLQDPVVRILEGAHAAPPEDCGGIGGFANLQRVLGGEDTEERTDLQAWLDFISGGWNPYAPSAFDAEATRRQLDFICHLQGIGRERFDPESATMNRLGKFLFERSRRGEPDGPRVFLALLMVAAGLDPLAAPVSVPFPEGIDPHTGCYQWILREALDEGIKLTAAGWMTPAVVKKAYAELDFGRELYFWEPVGSESKSTTVAGMRASAVGVGLLKVEGKKLTVTAAGKRLLEEPGKLWGHLASRAVEPRLEASRLETTLLILMERALDRGEGNPVGWEAAVAQGLTWLGYQNADGSPISDVWWSHSSERLGGIDSSLNIGHRAPAGRAEATRAFARAVLLS</sequence>
<organism evidence="2 3">
    <name type="scientific">Paeniglutamicibacter cryotolerans</name>
    <dbReference type="NCBI Taxonomy" id="670079"/>
    <lineage>
        <taxon>Bacteria</taxon>
        <taxon>Bacillati</taxon>
        <taxon>Actinomycetota</taxon>
        <taxon>Actinomycetes</taxon>
        <taxon>Micrococcales</taxon>
        <taxon>Micrococcaceae</taxon>
        <taxon>Paeniglutamicibacter</taxon>
    </lineage>
</organism>
<dbReference type="EMBL" id="JACHVS010000001">
    <property type="protein sequence ID" value="MBB2995708.1"/>
    <property type="molecule type" value="Genomic_DNA"/>
</dbReference>